<evidence type="ECO:0000256" key="1">
    <source>
        <dbReference type="SAM" id="SignalP"/>
    </source>
</evidence>
<dbReference type="Gene3D" id="2.40.128.520">
    <property type="match status" value="1"/>
</dbReference>
<dbReference type="AlphaFoldDB" id="A0A1G7IFL1"/>
<dbReference type="Pfam" id="PF09917">
    <property type="entry name" value="DUF2147"/>
    <property type="match status" value="1"/>
</dbReference>
<keyword evidence="4" id="KW-1185">Reference proteome</keyword>
<sequence>MKKLLLLSMMILISSLSFAQKLSADKIMGNWESIDGDVKLKFEIFQQNGKYFGKLLWASNMFEADGKTPKKDFKNPDVKLRNRSRQNIINITNLTFDDGEYSGGKLYNPTDGNSYSLKAKLTDINNLQFRGYMGVSLLGKTMKFRRIR</sequence>
<feature type="domain" description="DUF2147" evidence="2">
    <location>
        <begin position="29"/>
        <end position="146"/>
    </location>
</feature>
<protein>
    <recommendedName>
        <fullName evidence="2">DUF2147 domain-containing protein</fullName>
    </recommendedName>
</protein>
<name>A0A1G7IFL1_9FLAO</name>
<dbReference type="Proteomes" id="UP000199203">
    <property type="component" value="Unassembled WGS sequence"/>
</dbReference>
<organism evidence="3 4">
    <name type="scientific">Epilithonimonas hungarica</name>
    <dbReference type="NCBI Taxonomy" id="454006"/>
    <lineage>
        <taxon>Bacteria</taxon>
        <taxon>Pseudomonadati</taxon>
        <taxon>Bacteroidota</taxon>
        <taxon>Flavobacteriia</taxon>
        <taxon>Flavobacteriales</taxon>
        <taxon>Weeksellaceae</taxon>
        <taxon>Chryseobacterium group</taxon>
        <taxon>Epilithonimonas</taxon>
    </lineage>
</organism>
<keyword evidence="1" id="KW-0732">Signal</keyword>
<reference evidence="4" key="1">
    <citation type="submission" date="2016-10" db="EMBL/GenBank/DDBJ databases">
        <authorList>
            <person name="Varghese N."/>
            <person name="Submissions S."/>
        </authorList>
    </citation>
    <scope>NUCLEOTIDE SEQUENCE [LARGE SCALE GENOMIC DNA]</scope>
    <source>
        <strain evidence="4">DSM 19684</strain>
    </source>
</reference>
<gene>
    <name evidence="3" type="ORF">SAMN05421825_1065</name>
</gene>
<dbReference type="RefSeq" id="WP_089871982.1">
    <property type="nucleotide sequence ID" value="NZ_FNBH01000001.1"/>
</dbReference>
<dbReference type="EMBL" id="FNBH01000001">
    <property type="protein sequence ID" value="SDF11089.1"/>
    <property type="molecule type" value="Genomic_DNA"/>
</dbReference>
<dbReference type="STRING" id="454006.SAMN05421825_1065"/>
<accession>A0A1G7IFL1</accession>
<evidence type="ECO:0000259" key="2">
    <source>
        <dbReference type="Pfam" id="PF09917"/>
    </source>
</evidence>
<dbReference type="InterPro" id="IPR019223">
    <property type="entry name" value="DUF2147"/>
</dbReference>
<proteinExistence type="predicted"/>
<dbReference type="PANTHER" id="PTHR36919">
    <property type="entry name" value="BLR1215 PROTEIN"/>
    <property type="match status" value="1"/>
</dbReference>
<dbReference type="PANTHER" id="PTHR36919:SF2">
    <property type="entry name" value="BLL6627 PROTEIN"/>
    <property type="match status" value="1"/>
</dbReference>
<feature type="chain" id="PRO_5011608918" description="DUF2147 domain-containing protein" evidence="1">
    <location>
        <begin position="20"/>
        <end position="148"/>
    </location>
</feature>
<feature type="signal peptide" evidence="1">
    <location>
        <begin position="1"/>
        <end position="19"/>
    </location>
</feature>
<dbReference type="OrthoDB" id="9814399at2"/>
<evidence type="ECO:0000313" key="3">
    <source>
        <dbReference type="EMBL" id="SDF11089.1"/>
    </source>
</evidence>
<evidence type="ECO:0000313" key="4">
    <source>
        <dbReference type="Proteomes" id="UP000199203"/>
    </source>
</evidence>